<keyword evidence="3" id="KW-0472">Membrane</keyword>
<evidence type="ECO:0000256" key="3">
    <source>
        <dbReference type="SAM" id="Phobius"/>
    </source>
</evidence>
<gene>
    <name evidence="4" type="ORF">C5O25_10340</name>
</gene>
<protein>
    <submittedName>
        <fullName evidence="4">Uncharacterized protein</fullName>
    </submittedName>
</protein>
<evidence type="ECO:0000313" key="5">
    <source>
        <dbReference type="Proteomes" id="UP000244925"/>
    </source>
</evidence>
<name>A0A2V1IUC7_9BACT</name>
<evidence type="ECO:0000313" key="4">
    <source>
        <dbReference type="EMBL" id="PWB06406.1"/>
    </source>
</evidence>
<feature type="coiled-coil region" evidence="1">
    <location>
        <begin position="22"/>
        <end position="97"/>
    </location>
</feature>
<comment type="caution">
    <text evidence="4">The sequence shown here is derived from an EMBL/GenBank/DDBJ whole genome shotgun (WGS) entry which is preliminary data.</text>
</comment>
<keyword evidence="1" id="KW-0175">Coiled coil</keyword>
<keyword evidence="3" id="KW-1133">Transmembrane helix</keyword>
<keyword evidence="3" id="KW-0812">Transmembrane</keyword>
<sequence>MTITDVIALAGSGGIVGLAIGFATLRAKIRQANADAESAKAQAQKARAEAETIKITNTESATRILVDNLLKPIIKELDETRNEVKKLREALERANNCRYHADCPVLHGMHQLAVAVKGDGRGAGIDRAGGVDHHHAQAGEVDADTGGSGIPPPRGREPP</sequence>
<dbReference type="EMBL" id="PUBV01000025">
    <property type="protein sequence ID" value="PWB06406.1"/>
    <property type="molecule type" value="Genomic_DNA"/>
</dbReference>
<dbReference type="Proteomes" id="UP000244925">
    <property type="component" value="Unassembled WGS sequence"/>
</dbReference>
<reference evidence="5" key="1">
    <citation type="submission" date="2018-02" db="EMBL/GenBank/DDBJ databases">
        <authorList>
            <person name="Clavel T."/>
            <person name="Strowig T."/>
        </authorList>
    </citation>
    <scope>NUCLEOTIDE SEQUENCE [LARGE SCALE GENOMIC DNA]</scope>
    <source>
        <strain evidence="5">DSM 100764</strain>
    </source>
</reference>
<evidence type="ECO:0000256" key="2">
    <source>
        <dbReference type="SAM" id="MobiDB-lite"/>
    </source>
</evidence>
<dbReference type="AlphaFoldDB" id="A0A2V1IUC7"/>
<organism evidence="4 5">
    <name type="scientific">Paramuribaculum intestinale</name>
    <dbReference type="NCBI Taxonomy" id="2094151"/>
    <lineage>
        <taxon>Bacteria</taxon>
        <taxon>Pseudomonadati</taxon>
        <taxon>Bacteroidota</taxon>
        <taxon>Bacteroidia</taxon>
        <taxon>Bacteroidales</taxon>
        <taxon>Muribaculaceae</taxon>
        <taxon>Paramuribaculum</taxon>
    </lineage>
</organism>
<evidence type="ECO:0000256" key="1">
    <source>
        <dbReference type="SAM" id="Coils"/>
    </source>
</evidence>
<proteinExistence type="predicted"/>
<feature type="transmembrane region" description="Helical" evidence="3">
    <location>
        <begin position="6"/>
        <end position="25"/>
    </location>
</feature>
<accession>A0A2V1IUC7</accession>
<feature type="region of interest" description="Disordered" evidence="2">
    <location>
        <begin position="136"/>
        <end position="159"/>
    </location>
</feature>
<keyword evidence="5" id="KW-1185">Reference proteome</keyword>